<dbReference type="Pfam" id="PF01183">
    <property type="entry name" value="Glyco_hydro_25"/>
    <property type="match status" value="1"/>
</dbReference>
<reference evidence="5 6" key="1">
    <citation type="submission" date="2014-12" db="EMBL/GenBank/DDBJ databases">
        <title>Draft genome sequences of 29 type strains of Enterococci.</title>
        <authorList>
            <person name="Zhong Z."/>
            <person name="Sun Z."/>
            <person name="Liu W."/>
            <person name="Zhang W."/>
            <person name="Zhang H."/>
        </authorList>
    </citation>
    <scope>NUCLEOTIDE SEQUENCE [LARGE SCALE GENOMIC DNA]</scope>
    <source>
        <strain evidence="5 6">DSM 22802</strain>
    </source>
</reference>
<dbReference type="InterPro" id="IPR002053">
    <property type="entry name" value="Glyco_hydro_25"/>
</dbReference>
<dbReference type="SUPFAM" id="SSF51445">
    <property type="entry name" value="(Trans)glycosidases"/>
    <property type="match status" value="1"/>
</dbReference>
<accession>A0A1L8SH71</accession>
<name>A0A1L8SH71_9ENTE</name>
<proteinExistence type="inferred from homology"/>
<evidence type="ECO:0000313" key="5">
    <source>
        <dbReference type="EMBL" id="OJG31282.1"/>
    </source>
</evidence>
<dbReference type="PANTHER" id="PTHR34135">
    <property type="entry name" value="LYSOZYME"/>
    <property type="match status" value="1"/>
</dbReference>
<dbReference type="GO" id="GO:0003796">
    <property type="term" value="F:lysozyme activity"/>
    <property type="evidence" value="ECO:0007669"/>
    <property type="project" value="InterPro"/>
</dbReference>
<dbReference type="OrthoDB" id="9783374at2"/>
<dbReference type="InterPro" id="IPR017853">
    <property type="entry name" value="GH"/>
</dbReference>
<gene>
    <name evidence="5" type="ORF">RV00_GL001963</name>
</gene>
<dbReference type="PROSITE" id="PS51904">
    <property type="entry name" value="GLYCOSYL_HYDROL_F25_2"/>
    <property type="match status" value="1"/>
</dbReference>
<dbReference type="AlphaFoldDB" id="A0A1L8SH71"/>
<sequence>MVLNGIDIASWQAGINVGANGVAADFVIIKATGGTGYVNPDCDRAFQQAIKSGKKVAVYHYAHELGFQGTAQQEADFFLKNVQGYIGKAILVLDWESDNKGDVAWAKAWLDHVQSKTGVKPLFYTYTGVLNSYNFSSIANADYGLWVANYGTDAPQGYSQPNPPISPYWKSTAMYQYTSNGFLNGWNKRLDLNIFYGDKNAWDAYAGIKSSGGTQKPSTPAPSKPSVDPTTAGGGYSILQDPKFPQNKAHLDRFGPVGTKLVVEGWHTTVSNHEFIIIMDRVKNKELARKEVKPIARPDVKKAFGLSFDQVGFKTEFDLAQFKGKSVIVLMRATNDPKGNTSGGHQDFYETRWYHDIK</sequence>
<feature type="region of interest" description="Disordered" evidence="4">
    <location>
        <begin position="211"/>
        <end position="238"/>
    </location>
</feature>
<protein>
    <recommendedName>
        <fullName evidence="7">Lysozyme</fullName>
    </recommendedName>
</protein>
<dbReference type="GO" id="GO:0009253">
    <property type="term" value="P:peptidoglycan catabolic process"/>
    <property type="evidence" value="ECO:0007669"/>
    <property type="project" value="InterPro"/>
</dbReference>
<evidence type="ECO:0008006" key="7">
    <source>
        <dbReference type="Google" id="ProtNLM"/>
    </source>
</evidence>
<dbReference type="STRING" id="319970.RV00_GL001963"/>
<dbReference type="RefSeq" id="WP_084133323.1">
    <property type="nucleotide sequence ID" value="NZ_JBHLVS010000012.1"/>
</dbReference>
<organism evidence="5 6">
    <name type="scientific">Enterococcus devriesei</name>
    <dbReference type="NCBI Taxonomy" id="319970"/>
    <lineage>
        <taxon>Bacteria</taxon>
        <taxon>Bacillati</taxon>
        <taxon>Bacillota</taxon>
        <taxon>Bacilli</taxon>
        <taxon>Lactobacillales</taxon>
        <taxon>Enterococcaceae</taxon>
        <taxon>Enterococcus</taxon>
    </lineage>
</organism>
<comment type="caution">
    <text evidence="5">The sequence shown here is derived from an EMBL/GenBank/DDBJ whole genome shotgun (WGS) entry which is preliminary data.</text>
</comment>
<dbReference type="InterPro" id="IPR018077">
    <property type="entry name" value="Glyco_hydro_fam25_subgr"/>
</dbReference>
<dbReference type="GO" id="GO:0016998">
    <property type="term" value="P:cell wall macromolecule catabolic process"/>
    <property type="evidence" value="ECO:0007669"/>
    <property type="project" value="InterPro"/>
</dbReference>
<keyword evidence="6" id="KW-1185">Reference proteome</keyword>
<comment type="similarity">
    <text evidence="1">Belongs to the glycosyl hydrolase 25 family.</text>
</comment>
<dbReference type="EMBL" id="JXKM01000031">
    <property type="protein sequence ID" value="OJG31282.1"/>
    <property type="molecule type" value="Genomic_DNA"/>
</dbReference>
<dbReference type="SMART" id="SM00641">
    <property type="entry name" value="Glyco_25"/>
    <property type="match status" value="1"/>
</dbReference>
<dbReference type="PANTHER" id="PTHR34135:SF2">
    <property type="entry name" value="LYSOZYME"/>
    <property type="match status" value="1"/>
</dbReference>
<dbReference type="Proteomes" id="UP000183700">
    <property type="component" value="Unassembled WGS sequence"/>
</dbReference>
<evidence type="ECO:0000256" key="3">
    <source>
        <dbReference type="ARBA" id="ARBA00023295"/>
    </source>
</evidence>
<dbReference type="Gene3D" id="3.20.20.80">
    <property type="entry name" value="Glycosidases"/>
    <property type="match status" value="1"/>
</dbReference>
<dbReference type="GO" id="GO:0016052">
    <property type="term" value="P:carbohydrate catabolic process"/>
    <property type="evidence" value="ECO:0007669"/>
    <property type="project" value="TreeGrafter"/>
</dbReference>
<evidence type="ECO:0000256" key="1">
    <source>
        <dbReference type="ARBA" id="ARBA00010646"/>
    </source>
</evidence>
<evidence type="ECO:0000313" key="6">
    <source>
        <dbReference type="Proteomes" id="UP000183700"/>
    </source>
</evidence>
<keyword evidence="2" id="KW-0378">Hydrolase</keyword>
<evidence type="ECO:0000256" key="4">
    <source>
        <dbReference type="SAM" id="MobiDB-lite"/>
    </source>
</evidence>
<evidence type="ECO:0000256" key="2">
    <source>
        <dbReference type="ARBA" id="ARBA00022801"/>
    </source>
</evidence>
<keyword evidence="3" id="KW-0326">Glycosidase</keyword>